<protein>
    <submittedName>
        <fullName evidence="2">Uncharacterized protein</fullName>
    </submittedName>
</protein>
<dbReference type="EMBL" id="CM000148">
    <property type="protein sequence ID" value="EAZ18002.1"/>
    <property type="molecule type" value="Genomic_DNA"/>
</dbReference>
<evidence type="ECO:0000313" key="2">
    <source>
        <dbReference type="EMBL" id="EAZ18002.1"/>
    </source>
</evidence>
<name>A3CA89_ORYSJ</name>
<sequence length="71" mass="7694">MTHHVHATLIESPAAGGHRVGTHADELRPYSTAHRQMPNGGVQGDPVNGDLGLANPHPSMLYLSWFILRCV</sequence>
<evidence type="ECO:0000256" key="1">
    <source>
        <dbReference type="SAM" id="MobiDB-lite"/>
    </source>
</evidence>
<accession>A3CA89</accession>
<reference evidence="2" key="2">
    <citation type="submission" date="2008-12" db="EMBL/GenBank/DDBJ databases">
        <title>Improved gene annotation of the rice (Oryza sativa) genomes.</title>
        <authorList>
            <person name="Wang J."/>
            <person name="Li R."/>
            <person name="Fan W."/>
            <person name="Huang Q."/>
            <person name="Zhang J."/>
            <person name="Zhou Y."/>
            <person name="Hu Y."/>
            <person name="Zi S."/>
            <person name="Li J."/>
            <person name="Ni P."/>
            <person name="Zheng H."/>
            <person name="Zhang Y."/>
            <person name="Zhao M."/>
            <person name="Hao Q."/>
            <person name="McDermott J."/>
            <person name="Samudrala R."/>
            <person name="Kristiansen K."/>
            <person name="Wong G.K.-S."/>
        </authorList>
    </citation>
    <scope>NUCLEOTIDE SEQUENCE</scope>
</reference>
<dbReference type="AlphaFoldDB" id="A3CA89"/>
<organism evidence="2">
    <name type="scientific">Oryza sativa subsp. japonica</name>
    <name type="common">Rice</name>
    <dbReference type="NCBI Taxonomy" id="39947"/>
    <lineage>
        <taxon>Eukaryota</taxon>
        <taxon>Viridiplantae</taxon>
        <taxon>Streptophyta</taxon>
        <taxon>Embryophyta</taxon>
        <taxon>Tracheophyta</taxon>
        <taxon>Spermatophyta</taxon>
        <taxon>Magnoliopsida</taxon>
        <taxon>Liliopsida</taxon>
        <taxon>Poales</taxon>
        <taxon>Poaceae</taxon>
        <taxon>BOP clade</taxon>
        <taxon>Oryzoideae</taxon>
        <taxon>Oryzeae</taxon>
        <taxon>Oryzinae</taxon>
        <taxon>Oryza</taxon>
        <taxon>Oryza sativa</taxon>
    </lineage>
</organism>
<feature type="region of interest" description="Disordered" evidence="1">
    <location>
        <begin position="1"/>
        <end position="50"/>
    </location>
</feature>
<reference evidence="2" key="1">
    <citation type="journal article" date="2005" name="PLoS Biol.">
        <title>The genomes of Oryza sativa: a history of duplications.</title>
        <authorList>
            <person name="Yu J."/>
            <person name="Wang J."/>
            <person name="Lin W."/>
            <person name="Li S."/>
            <person name="Li H."/>
            <person name="Zhou J."/>
            <person name="Ni P."/>
            <person name="Dong W."/>
            <person name="Hu S."/>
            <person name="Zeng C."/>
            <person name="Zhang J."/>
            <person name="Zhang Y."/>
            <person name="Li R."/>
            <person name="Xu Z."/>
            <person name="Li S."/>
            <person name="Li X."/>
            <person name="Zheng H."/>
            <person name="Cong L."/>
            <person name="Lin L."/>
            <person name="Yin J."/>
            <person name="Geng J."/>
            <person name="Li G."/>
            <person name="Shi J."/>
            <person name="Liu J."/>
            <person name="Lv H."/>
            <person name="Li J."/>
            <person name="Wang J."/>
            <person name="Deng Y."/>
            <person name="Ran L."/>
            <person name="Shi X."/>
            <person name="Wang X."/>
            <person name="Wu Q."/>
            <person name="Li C."/>
            <person name="Ren X."/>
            <person name="Wang J."/>
            <person name="Wang X."/>
            <person name="Li D."/>
            <person name="Liu D."/>
            <person name="Zhang X."/>
            <person name="Ji Z."/>
            <person name="Zhao W."/>
            <person name="Sun Y."/>
            <person name="Zhang Z."/>
            <person name="Bao J."/>
            <person name="Han Y."/>
            <person name="Dong L."/>
            <person name="Ji J."/>
            <person name="Chen P."/>
            <person name="Wu S."/>
            <person name="Liu J."/>
            <person name="Xiao Y."/>
            <person name="Bu D."/>
            <person name="Tan J."/>
            <person name="Yang L."/>
            <person name="Ye C."/>
            <person name="Zhang J."/>
            <person name="Xu J."/>
            <person name="Zhou Y."/>
            <person name="Yu Y."/>
            <person name="Zhang B."/>
            <person name="Zhuang S."/>
            <person name="Wei H."/>
            <person name="Liu B."/>
            <person name="Lei M."/>
            <person name="Yu H."/>
            <person name="Li Y."/>
            <person name="Xu H."/>
            <person name="Wei S."/>
            <person name="He X."/>
            <person name="Fang L."/>
            <person name="Zhang Z."/>
            <person name="Zhang Y."/>
            <person name="Huang X."/>
            <person name="Su Z."/>
            <person name="Tong W."/>
            <person name="Li J."/>
            <person name="Tong Z."/>
            <person name="Li S."/>
            <person name="Ye J."/>
            <person name="Wang L."/>
            <person name="Fang L."/>
            <person name="Lei T."/>
            <person name="Chen C."/>
            <person name="Chen H."/>
            <person name="Xu Z."/>
            <person name="Li H."/>
            <person name="Huang H."/>
            <person name="Zhang F."/>
            <person name="Xu H."/>
            <person name="Li N."/>
            <person name="Zhao C."/>
            <person name="Li S."/>
            <person name="Dong L."/>
            <person name="Huang Y."/>
            <person name="Li L."/>
            <person name="Xi Y."/>
            <person name="Qi Q."/>
            <person name="Li W."/>
            <person name="Zhang B."/>
            <person name="Hu W."/>
            <person name="Zhang Y."/>
            <person name="Tian X."/>
            <person name="Jiao Y."/>
            <person name="Liang X."/>
            <person name="Jin J."/>
            <person name="Gao L."/>
            <person name="Zheng W."/>
            <person name="Hao B."/>
            <person name="Liu S."/>
            <person name="Wang W."/>
            <person name="Yuan L."/>
            <person name="Cao M."/>
            <person name="McDermott J."/>
            <person name="Samudrala R."/>
            <person name="Wang J."/>
            <person name="Wong G.K."/>
            <person name="Yang H."/>
        </authorList>
    </citation>
    <scope>NUCLEOTIDE SEQUENCE [LARGE SCALE GENOMIC DNA]</scope>
</reference>
<dbReference type="Proteomes" id="UP000007752">
    <property type="component" value="Chromosome 11"/>
</dbReference>
<gene>
    <name evidence="2" type="ORF">OsJ_33550</name>
</gene>
<proteinExistence type="predicted"/>